<gene>
    <name evidence="2" type="ORF">B0H16DRAFT_1476562</name>
</gene>
<feature type="compositionally biased region" description="Basic residues" evidence="1">
    <location>
        <begin position="141"/>
        <end position="154"/>
    </location>
</feature>
<protein>
    <submittedName>
        <fullName evidence="2">Uncharacterized protein</fullName>
    </submittedName>
</protein>
<dbReference type="EMBL" id="JARKIB010000287">
    <property type="protein sequence ID" value="KAJ7716719.1"/>
    <property type="molecule type" value="Genomic_DNA"/>
</dbReference>
<name>A0AAD7HB32_9AGAR</name>
<keyword evidence="3" id="KW-1185">Reference proteome</keyword>
<sequence length="257" mass="28254">MSHPTQALLHIPLAGTGPSNQIRFLFNEPKAKFLVCKKRQSMAKITKCTPVLLKEHSDRHKPGFILSAVGMSTTGMLTRILVGESVEVYKLLHKAGMDPVIIGLVERSIALCLIGWDLPFDYEVDGGIPLGAKTHTDERHEKKRKKEKRVRAPHKLTTPPTRYTGAGAATARQNTWAARGPVEKAHGGWGGGKEVKVKPSRAGSPQRPRVTLEPGQPLRSGMCGQCSGLAWDDFQPERKKRRGERERRHTGLGLGIG</sequence>
<accession>A0AAD7HB32</accession>
<reference evidence="2" key="1">
    <citation type="submission" date="2023-03" db="EMBL/GenBank/DDBJ databases">
        <title>Massive genome expansion in bonnet fungi (Mycena s.s.) driven by repeated elements and novel gene families across ecological guilds.</title>
        <authorList>
            <consortium name="Lawrence Berkeley National Laboratory"/>
            <person name="Harder C.B."/>
            <person name="Miyauchi S."/>
            <person name="Viragh M."/>
            <person name="Kuo A."/>
            <person name="Thoen E."/>
            <person name="Andreopoulos B."/>
            <person name="Lu D."/>
            <person name="Skrede I."/>
            <person name="Drula E."/>
            <person name="Henrissat B."/>
            <person name="Morin E."/>
            <person name="Kohler A."/>
            <person name="Barry K."/>
            <person name="LaButti K."/>
            <person name="Morin E."/>
            <person name="Salamov A."/>
            <person name="Lipzen A."/>
            <person name="Mereny Z."/>
            <person name="Hegedus B."/>
            <person name="Baldrian P."/>
            <person name="Stursova M."/>
            <person name="Weitz H."/>
            <person name="Taylor A."/>
            <person name="Grigoriev I.V."/>
            <person name="Nagy L.G."/>
            <person name="Martin F."/>
            <person name="Kauserud H."/>
        </authorList>
    </citation>
    <scope>NUCLEOTIDE SEQUENCE</scope>
    <source>
        <strain evidence="2">CBHHK182m</strain>
    </source>
</reference>
<evidence type="ECO:0000313" key="2">
    <source>
        <dbReference type="EMBL" id="KAJ7716719.1"/>
    </source>
</evidence>
<organism evidence="2 3">
    <name type="scientific">Mycena metata</name>
    <dbReference type="NCBI Taxonomy" id="1033252"/>
    <lineage>
        <taxon>Eukaryota</taxon>
        <taxon>Fungi</taxon>
        <taxon>Dikarya</taxon>
        <taxon>Basidiomycota</taxon>
        <taxon>Agaricomycotina</taxon>
        <taxon>Agaricomycetes</taxon>
        <taxon>Agaricomycetidae</taxon>
        <taxon>Agaricales</taxon>
        <taxon>Marasmiineae</taxon>
        <taxon>Mycenaceae</taxon>
        <taxon>Mycena</taxon>
    </lineage>
</organism>
<dbReference type="AlphaFoldDB" id="A0AAD7HB32"/>
<feature type="compositionally biased region" description="Low complexity" evidence="1">
    <location>
        <begin position="157"/>
        <end position="172"/>
    </location>
</feature>
<proteinExistence type="predicted"/>
<comment type="caution">
    <text evidence="2">The sequence shown here is derived from an EMBL/GenBank/DDBJ whole genome shotgun (WGS) entry which is preliminary data.</text>
</comment>
<dbReference type="Proteomes" id="UP001215598">
    <property type="component" value="Unassembled WGS sequence"/>
</dbReference>
<feature type="region of interest" description="Disordered" evidence="1">
    <location>
        <begin position="133"/>
        <end position="219"/>
    </location>
</feature>
<evidence type="ECO:0000256" key="1">
    <source>
        <dbReference type="SAM" id="MobiDB-lite"/>
    </source>
</evidence>
<feature type="region of interest" description="Disordered" evidence="1">
    <location>
        <begin position="234"/>
        <end position="257"/>
    </location>
</feature>
<evidence type="ECO:0000313" key="3">
    <source>
        <dbReference type="Proteomes" id="UP001215598"/>
    </source>
</evidence>